<dbReference type="InterPro" id="IPR002933">
    <property type="entry name" value="Peptidase_M20"/>
</dbReference>
<keyword evidence="4" id="KW-0645">Protease</keyword>
<keyword evidence="6 13" id="KW-0378">Hydrolase</keyword>
<dbReference type="CDD" id="cd03892">
    <property type="entry name" value="M20_peptT"/>
    <property type="match status" value="1"/>
</dbReference>
<comment type="caution">
    <text evidence="13">The sequence shown here is derived from an EMBL/GenBank/DDBJ whole genome shotgun (WGS) entry which is preliminary data.</text>
</comment>
<accession>A0A9D1LQ75</accession>
<dbReference type="SUPFAM" id="SSF55031">
    <property type="entry name" value="Bacterial exopeptidase dimerisation domain"/>
    <property type="match status" value="1"/>
</dbReference>
<dbReference type="InterPro" id="IPR036264">
    <property type="entry name" value="Bact_exopeptidase_dim_dom"/>
</dbReference>
<evidence type="ECO:0000256" key="4">
    <source>
        <dbReference type="ARBA" id="ARBA00022670"/>
    </source>
</evidence>
<dbReference type="GO" id="GO:0045148">
    <property type="term" value="F:tripeptide aminopeptidase activity"/>
    <property type="evidence" value="ECO:0007669"/>
    <property type="project" value="UniProtKB-UniRule"/>
</dbReference>
<evidence type="ECO:0000256" key="7">
    <source>
        <dbReference type="ARBA" id="ARBA00022833"/>
    </source>
</evidence>
<dbReference type="Pfam" id="PF01546">
    <property type="entry name" value="Peptidase_M20"/>
    <property type="match status" value="1"/>
</dbReference>
<keyword evidence="3 13" id="KW-0031">Aminopeptidase</keyword>
<dbReference type="PROSITE" id="PS00758">
    <property type="entry name" value="ARGE_DAPE_CPG2_1"/>
    <property type="match status" value="1"/>
</dbReference>
<evidence type="ECO:0000256" key="9">
    <source>
        <dbReference type="NCBIfam" id="TIGR01882"/>
    </source>
</evidence>
<evidence type="ECO:0000256" key="5">
    <source>
        <dbReference type="ARBA" id="ARBA00022723"/>
    </source>
</evidence>
<dbReference type="PANTHER" id="PTHR42994">
    <property type="entry name" value="PEPTIDASE T"/>
    <property type="match status" value="1"/>
</dbReference>
<evidence type="ECO:0000256" key="2">
    <source>
        <dbReference type="ARBA" id="ARBA00009692"/>
    </source>
</evidence>
<reference evidence="13" key="2">
    <citation type="journal article" date="2021" name="PeerJ">
        <title>Extensive microbial diversity within the chicken gut microbiome revealed by metagenomics and culture.</title>
        <authorList>
            <person name="Gilroy R."/>
            <person name="Ravi A."/>
            <person name="Getino M."/>
            <person name="Pursley I."/>
            <person name="Horton D.L."/>
            <person name="Alikhan N.F."/>
            <person name="Baker D."/>
            <person name="Gharbi K."/>
            <person name="Hall N."/>
            <person name="Watson M."/>
            <person name="Adriaenssens E.M."/>
            <person name="Foster-Nyarko E."/>
            <person name="Jarju S."/>
            <person name="Secka A."/>
            <person name="Antonio M."/>
            <person name="Oren A."/>
            <person name="Chaudhuri R.R."/>
            <person name="La Ragione R."/>
            <person name="Hildebrand F."/>
            <person name="Pallen M.J."/>
        </authorList>
    </citation>
    <scope>NUCLEOTIDE SEQUENCE</scope>
    <source>
        <strain evidence="13">ChiSxjej2B14-8506</strain>
    </source>
</reference>
<dbReference type="SUPFAM" id="SSF53187">
    <property type="entry name" value="Zn-dependent exopeptidases"/>
    <property type="match status" value="1"/>
</dbReference>
<dbReference type="Pfam" id="PF07687">
    <property type="entry name" value="M20_dimer"/>
    <property type="match status" value="1"/>
</dbReference>
<dbReference type="InterPro" id="IPR001261">
    <property type="entry name" value="ArgE/DapE_CS"/>
</dbReference>
<dbReference type="InterPro" id="IPR010161">
    <property type="entry name" value="Peptidase_M20B"/>
</dbReference>
<feature type="binding site" evidence="11">
    <location>
        <position position="375"/>
    </location>
    <ligand>
        <name>Zn(2+)</name>
        <dbReference type="ChEBI" id="CHEBI:29105"/>
        <label>2</label>
    </ligand>
</feature>
<feature type="active site" description="Proton acceptor" evidence="10">
    <location>
        <position position="170"/>
    </location>
</feature>
<sequence length="404" mass="43861">MGLLDRFLRYVKVDTTSEPDVQGVQPTAQREFDLAHMLADELKELGLEGVKCDDKAYVYGYLPATPGCENAPKLGFIAHMDTSPDFCGANVNPVVHENYDGGDVKLNGRTLYVADFPHLKKLAGRTLITADGTTLLGGDDKAGVAEIMTMVERIKDCPHGRIAVGFTPDEEVGAGADGFDVAGFGCDYAYTVDGGEEGGICYENFNAAAADFEVHGFNVHPGSSKDTMINASLVAMEINAMLPACDTPRNTEGYEGFFHLGSMEGNVERALLRYIVRDHSAGRFESRLELLRHIEKVINEKYGAGTAKLTIKQQYRNMIELIKPCFHLIDNACAAIREAGLEPIIEPIRGGTDGARLSYMGLPCPNLGTGGYAGHGPYEHITLEGMEKCVQILVGIVKRYAQAR</sequence>
<evidence type="ECO:0000256" key="1">
    <source>
        <dbReference type="ARBA" id="ARBA00000870"/>
    </source>
</evidence>
<dbReference type="GO" id="GO:0008270">
    <property type="term" value="F:zinc ion binding"/>
    <property type="evidence" value="ECO:0007669"/>
    <property type="project" value="InterPro"/>
</dbReference>
<keyword evidence="8" id="KW-0482">Metalloprotease</keyword>
<dbReference type="AlphaFoldDB" id="A0A9D1LQ75"/>
<feature type="binding site" evidence="11">
    <location>
        <position position="139"/>
    </location>
    <ligand>
        <name>Zn(2+)</name>
        <dbReference type="ChEBI" id="CHEBI:29105"/>
        <label>1</label>
    </ligand>
</feature>
<name>A0A9D1LQ75_9FIRM</name>
<feature type="binding site" evidence="11">
    <location>
        <position position="171"/>
    </location>
    <ligand>
        <name>Zn(2+)</name>
        <dbReference type="ChEBI" id="CHEBI:29105"/>
        <label>2</label>
    </ligand>
</feature>
<dbReference type="PIRSF" id="PIRSF037215">
    <property type="entry name" value="Peptidase_M20B"/>
    <property type="match status" value="1"/>
</dbReference>
<evidence type="ECO:0000256" key="11">
    <source>
        <dbReference type="PIRSR" id="PIRSR037215-2"/>
    </source>
</evidence>
<comment type="cofactor">
    <cofactor evidence="11">
        <name>Zn(2+)</name>
        <dbReference type="ChEBI" id="CHEBI:29105"/>
    </cofactor>
    <text evidence="11">Binds 2 Zn(2+) ions per subunit.</text>
</comment>
<feature type="binding site" evidence="11">
    <location>
        <position position="193"/>
    </location>
    <ligand>
        <name>Zn(2+)</name>
        <dbReference type="ChEBI" id="CHEBI:29105"/>
        <label>1</label>
    </ligand>
</feature>
<gene>
    <name evidence="13" type="primary">pepT</name>
    <name evidence="13" type="ORF">IAC59_02160</name>
</gene>
<dbReference type="Gene3D" id="3.30.70.360">
    <property type="match status" value="1"/>
</dbReference>
<dbReference type="EC" id="3.4.11.4" evidence="9"/>
<evidence type="ECO:0000313" key="13">
    <source>
        <dbReference type="EMBL" id="HIU46049.1"/>
    </source>
</evidence>
<proteinExistence type="inferred from homology"/>
<evidence type="ECO:0000313" key="14">
    <source>
        <dbReference type="Proteomes" id="UP000824123"/>
    </source>
</evidence>
<dbReference type="InterPro" id="IPR011650">
    <property type="entry name" value="Peptidase_M20_dimer"/>
</dbReference>
<dbReference type="NCBIfam" id="TIGR01882">
    <property type="entry name" value="peptidase-T"/>
    <property type="match status" value="1"/>
</dbReference>
<dbReference type="Gene3D" id="3.40.630.10">
    <property type="entry name" value="Zn peptidases"/>
    <property type="match status" value="1"/>
</dbReference>
<dbReference type="GO" id="GO:0008237">
    <property type="term" value="F:metallopeptidase activity"/>
    <property type="evidence" value="ECO:0007669"/>
    <property type="project" value="UniProtKB-KW"/>
</dbReference>
<keyword evidence="5 11" id="KW-0479">Metal-binding</keyword>
<dbReference type="PANTHER" id="PTHR42994:SF1">
    <property type="entry name" value="PEPTIDASE T"/>
    <property type="match status" value="1"/>
</dbReference>
<dbReference type="NCBIfam" id="NF009920">
    <property type="entry name" value="PRK13381.1"/>
    <property type="match status" value="1"/>
</dbReference>
<evidence type="ECO:0000256" key="10">
    <source>
        <dbReference type="PIRSR" id="PIRSR037215-1"/>
    </source>
</evidence>
<organism evidence="13 14">
    <name type="scientific">Candidatus Fimadaptatus faecigallinarum</name>
    <dbReference type="NCBI Taxonomy" id="2840814"/>
    <lineage>
        <taxon>Bacteria</taxon>
        <taxon>Bacillati</taxon>
        <taxon>Bacillota</taxon>
        <taxon>Clostridia</taxon>
        <taxon>Eubacteriales</taxon>
        <taxon>Candidatus Fimadaptatus</taxon>
    </lineage>
</organism>
<feature type="binding site" evidence="11">
    <location>
        <position position="79"/>
    </location>
    <ligand>
        <name>Zn(2+)</name>
        <dbReference type="ChEBI" id="CHEBI:29105"/>
        <label>1</label>
    </ligand>
</feature>
<evidence type="ECO:0000256" key="8">
    <source>
        <dbReference type="ARBA" id="ARBA00023049"/>
    </source>
</evidence>
<evidence type="ECO:0000259" key="12">
    <source>
        <dbReference type="Pfam" id="PF07687"/>
    </source>
</evidence>
<comment type="similarity">
    <text evidence="2">Belongs to the peptidase M20B family.</text>
</comment>
<dbReference type="GO" id="GO:0006518">
    <property type="term" value="P:peptide metabolic process"/>
    <property type="evidence" value="ECO:0007669"/>
    <property type="project" value="InterPro"/>
</dbReference>
<evidence type="ECO:0000256" key="3">
    <source>
        <dbReference type="ARBA" id="ARBA00022438"/>
    </source>
</evidence>
<protein>
    <recommendedName>
        <fullName evidence="9">Peptidase T</fullName>
        <ecNumber evidence="9">3.4.11.4</ecNumber>
    </recommendedName>
</protein>
<evidence type="ECO:0000256" key="6">
    <source>
        <dbReference type="ARBA" id="ARBA00022801"/>
    </source>
</evidence>
<feature type="domain" description="Peptidase M20 dimerisation" evidence="12">
    <location>
        <begin position="202"/>
        <end position="304"/>
    </location>
</feature>
<comment type="catalytic activity">
    <reaction evidence="1">
        <text>Release of the N-terminal residue from a tripeptide.</text>
        <dbReference type="EC" id="3.4.11.4"/>
    </reaction>
</comment>
<dbReference type="NCBIfam" id="NF003976">
    <property type="entry name" value="PRK05469.1"/>
    <property type="match status" value="1"/>
</dbReference>
<reference evidence="13" key="1">
    <citation type="submission" date="2020-10" db="EMBL/GenBank/DDBJ databases">
        <authorList>
            <person name="Gilroy R."/>
        </authorList>
    </citation>
    <scope>NUCLEOTIDE SEQUENCE</scope>
    <source>
        <strain evidence="13">ChiSxjej2B14-8506</strain>
    </source>
</reference>
<feature type="binding site" evidence="11">
    <location>
        <position position="139"/>
    </location>
    <ligand>
        <name>Zn(2+)</name>
        <dbReference type="ChEBI" id="CHEBI:29105"/>
        <label>2</label>
    </ligand>
</feature>
<dbReference type="EMBL" id="DVNK01000015">
    <property type="protein sequence ID" value="HIU46049.1"/>
    <property type="molecule type" value="Genomic_DNA"/>
</dbReference>
<keyword evidence="7 11" id="KW-0862">Zinc</keyword>
<feature type="active site" evidence="10">
    <location>
        <position position="81"/>
    </location>
</feature>
<dbReference type="GO" id="GO:0006508">
    <property type="term" value="P:proteolysis"/>
    <property type="evidence" value="ECO:0007669"/>
    <property type="project" value="UniProtKB-UniRule"/>
</dbReference>
<dbReference type="Proteomes" id="UP000824123">
    <property type="component" value="Unassembled WGS sequence"/>
</dbReference>